<organism evidence="2">
    <name type="scientific">bioreactor metagenome</name>
    <dbReference type="NCBI Taxonomy" id="1076179"/>
    <lineage>
        <taxon>unclassified sequences</taxon>
        <taxon>metagenomes</taxon>
        <taxon>ecological metagenomes</taxon>
    </lineage>
</organism>
<feature type="transmembrane region" description="Helical" evidence="1">
    <location>
        <begin position="27"/>
        <end position="51"/>
    </location>
</feature>
<dbReference type="PANTHER" id="PTHR34821">
    <property type="entry name" value="INNER MEMBRANE PROTEIN YDCZ"/>
    <property type="match status" value="1"/>
</dbReference>
<reference evidence="2" key="1">
    <citation type="submission" date="2019-08" db="EMBL/GenBank/DDBJ databases">
        <authorList>
            <person name="Kucharzyk K."/>
            <person name="Murdoch R.W."/>
            <person name="Higgins S."/>
            <person name="Loffler F."/>
        </authorList>
    </citation>
    <scope>NUCLEOTIDE SEQUENCE</scope>
</reference>
<dbReference type="PANTHER" id="PTHR34821:SF2">
    <property type="entry name" value="INNER MEMBRANE PROTEIN YDCZ"/>
    <property type="match status" value="1"/>
</dbReference>
<feature type="transmembrane region" description="Helical" evidence="1">
    <location>
        <begin position="121"/>
        <end position="140"/>
    </location>
</feature>
<evidence type="ECO:0000313" key="2">
    <source>
        <dbReference type="EMBL" id="MPM71962.1"/>
    </source>
</evidence>
<name>A0A645C2T9_9ZZZZ</name>
<protein>
    <recommendedName>
        <fullName evidence="3">Inner membrane protein YdcZ</fullName>
    </recommendedName>
</protein>
<feature type="transmembrane region" description="Helical" evidence="1">
    <location>
        <begin position="93"/>
        <end position="114"/>
    </location>
</feature>
<proteinExistence type="predicted"/>
<accession>A0A645C2T9</accession>
<evidence type="ECO:0000256" key="1">
    <source>
        <dbReference type="SAM" id="Phobius"/>
    </source>
</evidence>
<keyword evidence="1" id="KW-0812">Transmembrane</keyword>
<evidence type="ECO:0008006" key="3">
    <source>
        <dbReference type="Google" id="ProtNLM"/>
    </source>
</evidence>
<keyword evidence="1" id="KW-0472">Membrane</keyword>
<keyword evidence="1" id="KW-1133">Transmembrane helix</keyword>
<dbReference type="GO" id="GO:0005886">
    <property type="term" value="C:plasma membrane"/>
    <property type="evidence" value="ECO:0007669"/>
    <property type="project" value="TreeGrafter"/>
</dbReference>
<dbReference type="AlphaFoldDB" id="A0A645C2T9"/>
<feature type="transmembrane region" description="Helical" evidence="1">
    <location>
        <begin position="63"/>
        <end position="87"/>
    </location>
</feature>
<dbReference type="Pfam" id="PF04657">
    <property type="entry name" value="DMT_YdcZ"/>
    <property type="match status" value="1"/>
</dbReference>
<dbReference type="EMBL" id="VSSQ01024442">
    <property type="protein sequence ID" value="MPM71962.1"/>
    <property type="molecule type" value="Genomic_DNA"/>
</dbReference>
<gene>
    <name evidence="2" type="ORF">SDC9_118934</name>
</gene>
<dbReference type="InterPro" id="IPR006750">
    <property type="entry name" value="YdcZ"/>
</dbReference>
<sequence length="163" mass="18090">MLYIFVSILAGVSIVVARVINSNLAKIIGIFQGTFFNYVIGLFFSFVFLILNKEFIYISNVRFSSIPILAYSGGLLGVLVVLLSSYVTPKISAFYLTLFIFIGQLFVGILIDYFTLDGLSIGKIIGGFLVLLGLTYNLLIDKKHEMKTDSEQPITSTSEFIND</sequence>
<comment type="caution">
    <text evidence="2">The sequence shown here is derived from an EMBL/GenBank/DDBJ whole genome shotgun (WGS) entry which is preliminary data.</text>
</comment>